<keyword evidence="6 10" id="KW-0378">Hydrolase</keyword>
<dbReference type="InterPro" id="IPR031168">
    <property type="entry name" value="G_TrmE"/>
</dbReference>
<comment type="similarity">
    <text evidence="1 6">Belongs to the TRAFAC class TrmE-Era-EngA-EngB-Septin-like GTPase superfamily. TrmE GTPase family.</text>
</comment>
<evidence type="ECO:0000256" key="5">
    <source>
        <dbReference type="ARBA" id="ARBA00023134"/>
    </source>
</evidence>
<dbReference type="NCBIfam" id="TIGR00231">
    <property type="entry name" value="small_GTP"/>
    <property type="match status" value="1"/>
</dbReference>
<dbReference type="RefSeq" id="WP_183962310.1">
    <property type="nucleotide sequence ID" value="NZ_BAABBZ010000012.1"/>
</dbReference>
<dbReference type="InterPro" id="IPR027266">
    <property type="entry name" value="TrmE/GcvT-like"/>
</dbReference>
<comment type="caution">
    <text evidence="10">The sequence shown here is derived from an EMBL/GenBank/DDBJ whole genome shotgun (WGS) entry which is preliminary data.</text>
</comment>
<gene>
    <name evidence="6" type="primary">mnmE</name>
    <name evidence="6" type="synonym">trmE</name>
    <name evidence="10" type="ORF">GGQ68_000055</name>
</gene>
<evidence type="ECO:0000256" key="4">
    <source>
        <dbReference type="ARBA" id="ARBA00022958"/>
    </source>
</evidence>
<feature type="binding site" evidence="6">
    <location>
        <begin position="223"/>
        <end position="228"/>
    </location>
    <ligand>
        <name>GTP</name>
        <dbReference type="ChEBI" id="CHEBI:37565"/>
    </ligand>
</feature>
<feature type="binding site" evidence="6">
    <location>
        <position position="248"/>
    </location>
    <ligand>
        <name>Mg(2+)</name>
        <dbReference type="ChEBI" id="CHEBI:18420"/>
    </ligand>
</feature>
<feature type="domain" description="G" evidence="7">
    <location>
        <begin position="215"/>
        <end position="304"/>
    </location>
</feature>
<dbReference type="PANTHER" id="PTHR42714">
    <property type="entry name" value="TRNA MODIFICATION GTPASE GTPBP3"/>
    <property type="match status" value="1"/>
</dbReference>
<dbReference type="GO" id="GO:0046872">
    <property type="term" value="F:metal ion binding"/>
    <property type="evidence" value="ECO:0007669"/>
    <property type="project" value="UniProtKB-KW"/>
</dbReference>
<protein>
    <recommendedName>
        <fullName evidence="6">tRNA modification GTPase MnmE</fullName>
        <ecNumber evidence="6">3.6.-.-</ecNumber>
    </recommendedName>
</protein>
<dbReference type="InterPro" id="IPR006073">
    <property type="entry name" value="GTP-bd"/>
</dbReference>
<dbReference type="EC" id="3.6.-.-" evidence="6"/>
<evidence type="ECO:0000256" key="2">
    <source>
        <dbReference type="ARBA" id="ARBA00022694"/>
    </source>
</evidence>
<dbReference type="InterPro" id="IPR018948">
    <property type="entry name" value="GTP-bd_TrmE_N"/>
</dbReference>
<dbReference type="Pfam" id="PF10396">
    <property type="entry name" value="TrmE_N"/>
    <property type="match status" value="1"/>
</dbReference>
<name>A0A7W6DRC0_9RHOB</name>
<dbReference type="SUPFAM" id="SSF116878">
    <property type="entry name" value="TrmE connector domain"/>
    <property type="match status" value="1"/>
</dbReference>
<feature type="binding site" evidence="6">
    <location>
        <position position="227"/>
    </location>
    <ligand>
        <name>Mg(2+)</name>
        <dbReference type="ChEBI" id="CHEBI:18420"/>
    </ligand>
</feature>
<evidence type="ECO:0000256" key="6">
    <source>
        <dbReference type="HAMAP-Rule" id="MF_00379"/>
    </source>
</evidence>
<dbReference type="HAMAP" id="MF_00379">
    <property type="entry name" value="GTPase_MnmE"/>
    <property type="match status" value="1"/>
</dbReference>
<evidence type="ECO:0000256" key="1">
    <source>
        <dbReference type="ARBA" id="ARBA00011043"/>
    </source>
</evidence>
<accession>A0A7W6DRC0</accession>
<sequence>MDTIFALASAPGKAGVAVLRVSGPDAWTSVERLAGKVPPARTTSLRTLKDEAGIFLDQAMIIVFEEGASFTGERIAEFHLHGSISVVNAVLSFLSKLPSYRMAQPGEFTRRALDNGQLDLTQVEALSDLIDAETEAQRKQAIQVLTGALSDKVIDWRAKLVRAAALLEATIDFVDEDVPYDVSDEVVSLLSSVKADLETEHSGVDAAERIRSGFEVAIVGPPNAGKSTLLNYLAGREAAITSDVAGTTRDVIEVRMDILGLAVTFLDTAGLRETSDVVEQIGVKRAKDRAAAADLRIHLARNEEELLLPVQKDDIVLIPKQDHGHPKGVSGHSGFGVSVLLDNVKSVLSGRVANAGLASRARHRENLGHSISYIGRALTELSDENFQADLVSEDIRVAIRYLETLVGKINVEDLLDEIFSSFCIGK</sequence>
<dbReference type="Pfam" id="PF12631">
    <property type="entry name" value="MnmE_helical"/>
    <property type="match status" value="1"/>
</dbReference>
<keyword evidence="2 6" id="KW-0819">tRNA processing</keyword>
<comment type="caution">
    <text evidence="6">Lacks conserved residue(s) required for the propagation of feature annotation.</text>
</comment>
<feature type="binding site" evidence="6">
    <location>
        <position position="244"/>
    </location>
    <ligand>
        <name>K(+)</name>
        <dbReference type="ChEBI" id="CHEBI:29103"/>
    </ligand>
</feature>
<evidence type="ECO:0000259" key="8">
    <source>
        <dbReference type="Pfam" id="PF10396"/>
    </source>
</evidence>
<dbReference type="Gene3D" id="3.30.1360.120">
    <property type="entry name" value="Probable tRNA modification gtpase trme, domain 1"/>
    <property type="match status" value="1"/>
</dbReference>
<dbReference type="Gene3D" id="3.40.50.300">
    <property type="entry name" value="P-loop containing nucleotide triphosphate hydrolases"/>
    <property type="match status" value="1"/>
</dbReference>
<keyword evidence="11" id="KW-1185">Reference proteome</keyword>
<feature type="binding site" evidence="6">
    <location>
        <position position="223"/>
    </location>
    <ligand>
        <name>K(+)</name>
        <dbReference type="ChEBI" id="CHEBI:29103"/>
    </ligand>
</feature>
<keyword evidence="5 6" id="KW-0342">GTP-binding</keyword>
<dbReference type="GO" id="GO:0005525">
    <property type="term" value="F:GTP binding"/>
    <property type="evidence" value="ECO:0007669"/>
    <property type="project" value="UniProtKB-UniRule"/>
</dbReference>
<dbReference type="Pfam" id="PF01926">
    <property type="entry name" value="MMR_HSR1"/>
    <property type="match status" value="1"/>
</dbReference>
<dbReference type="InterPro" id="IPR005225">
    <property type="entry name" value="Small_GTP-bd"/>
</dbReference>
<dbReference type="EMBL" id="JACIEJ010000001">
    <property type="protein sequence ID" value="MBB3983744.1"/>
    <property type="molecule type" value="Genomic_DNA"/>
</dbReference>
<feature type="domain" description="GTP-binding protein TrmE N-terminal" evidence="8">
    <location>
        <begin position="3"/>
        <end position="116"/>
    </location>
</feature>
<dbReference type="GO" id="GO:0005737">
    <property type="term" value="C:cytoplasm"/>
    <property type="evidence" value="ECO:0007669"/>
    <property type="project" value="UniProtKB-SubCell"/>
</dbReference>
<keyword evidence="6" id="KW-0963">Cytoplasm</keyword>
<dbReference type="NCBIfam" id="NF003661">
    <property type="entry name" value="PRK05291.1-3"/>
    <property type="match status" value="1"/>
</dbReference>
<dbReference type="CDD" id="cd04164">
    <property type="entry name" value="trmE"/>
    <property type="match status" value="1"/>
</dbReference>
<dbReference type="Gene3D" id="1.20.120.430">
    <property type="entry name" value="tRNA modification GTPase MnmE domain 2"/>
    <property type="match status" value="1"/>
</dbReference>
<feature type="binding site" evidence="6">
    <location>
        <begin position="267"/>
        <end position="270"/>
    </location>
    <ligand>
        <name>GTP</name>
        <dbReference type="ChEBI" id="CHEBI:37565"/>
    </ligand>
</feature>
<feature type="binding site" evidence="6">
    <location>
        <position position="242"/>
    </location>
    <ligand>
        <name>K(+)</name>
        <dbReference type="ChEBI" id="CHEBI:29103"/>
    </ligand>
</feature>
<dbReference type="GO" id="GO:0002098">
    <property type="term" value="P:tRNA wobble uridine modification"/>
    <property type="evidence" value="ECO:0007669"/>
    <property type="project" value="TreeGrafter"/>
</dbReference>
<feature type="binding site" evidence="6">
    <location>
        <position position="247"/>
    </location>
    <ligand>
        <name>K(+)</name>
        <dbReference type="ChEBI" id="CHEBI:29103"/>
    </ligand>
</feature>
<dbReference type="SUPFAM" id="SSF52540">
    <property type="entry name" value="P-loop containing nucleoside triphosphate hydrolases"/>
    <property type="match status" value="1"/>
</dbReference>
<keyword evidence="6" id="KW-0460">Magnesium</keyword>
<keyword evidence="3 6" id="KW-0547">Nucleotide-binding</keyword>
<dbReference type="AlphaFoldDB" id="A0A7W6DRC0"/>
<comment type="subunit">
    <text evidence="6">Homodimer. Heterotetramer of two MnmE and two MnmG subunits.</text>
</comment>
<proteinExistence type="inferred from homology"/>
<dbReference type="Proteomes" id="UP000541426">
    <property type="component" value="Unassembled WGS sequence"/>
</dbReference>
<dbReference type="SUPFAM" id="SSF103025">
    <property type="entry name" value="Folate-binding domain"/>
    <property type="match status" value="1"/>
</dbReference>
<dbReference type="InterPro" id="IPR027368">
    <property type="entry name" value="MnmE_dom2"/>
</dbReference>
<evidence type="ECO:0000259" key="7">
    <source>
        <dbReference type="Pfam" id="PF01926"/>
    </source>
</evidence>
<comment type="cofactor">
    <cofactor evidence="6">
        <name>K(+)</name>
        <dbReference type="ChEBI" id="CHEBI:29103"/>
    </cofactor>
    <text evidence="6">Binds 1 potassium ion per subunit.</text>
</comment>
<organism evidence="10 11">
    <name type="scientific">Sagittula marina</name>
    <dbReference type="NCBI Taxonomy" id="943940"/>
    <lineage>
        <taxon>Bacteria</taxon>
        <taxon>Pseudomonadati</taxon>
        <taxon>Pseudomonadota</taxon>
        <taxon>Alphaproteobacteria</taxon>
        <taxon>Rhodobacterales</taxon>
        <taxon>Roseobacteraceae</taxon>
        <taxon>Sagittula</taxon>
    </lineage>
</organism>
<feature type="domain" description="MnmE helical" evidence="9">
    <location>
        <begin position="120"/>
        <end position="423"/>
    </location>
</feature>
<dbReference type="InterPro" id="IPR004520">
    <property type="entry name" value="GTPase_MnmE"/>
</dbReference>
<dbReference type="GO" id="GO:0003924">
    <property type="term" value="F:GTPase activity"/>
    <property type="evidence" value="ECO:0007669"/>
    <property type="project" value="UniProtKB-UniRule"/>
</dbReference>
<keyword evidence="6" id="KW-0479">Metal-binding</keyword>
<dbReference type="InterPro" id="IPR027417">
    <property type="entry name" value="P-loop_NTPase"/>
</dbReference>
<keyword evidence="4 6" id="KW-0630">Potassium</keyword>
<dbReference type="InterPro" id="IPR025867">
    <property type="entry name" value="MnmE_helical"/>
</dbReference>
<dbReference type="CDD" id="cd14858">
    <property type="entry name" value="TrmE_N"/>
    <property type="match status" value="1"/>
</dbReference>
<evidence type="ECO:0000256" key="3">
    <source>
        <dbReference type="ARBA" id="ARBA00022741"/>
    </source>
</evidence>
<evidence type="ECO:0000313" key="10">
    <source>
        <dbReference type="EMBL" id="MBB3983744.1"/>
    </source>
</evidence>
<evidence type="ECO:0000313" key="11">
    <source>
        <dbReference type="Proteomes" id="UP000541426"/>
    </source>
</evidence>
<comment type="subcellular location">
    <subcellularLocation>
        <location evidence="6">Cytoplasm</location>
    </subcellularLocation>
</comment>
<feature type="binding site" evidence="6">
    <location>
        <begin position="242"/>
        <end position="248"/>
    </location>
    <ligand>
        <name>GTP</name>
        <dbReference type="ChEBI" id="CHEBI:37565"/>
    </ligand>
</feature>
<evidence type="ECO:0000259" key="9">
    <source>
        <dbReference type="Pfam" id="PF12631"/>
    </source>
</evidence>
<dbReference type="PANTHER" id="PTHR42714:SF2">
    <property type="entry name" value="TRNA MODIFICATION GTPASE GTPBP3, MITOCHONDRIAL"/>
    <property type="match status" value="1"/>
</dbReference>
<comment type="function">
    <text evidence="6">Exhibits a very high intrinsic GTPase hydrolysis rate. Involved in the addition of a carboxymethylaminomethyl (cmnm) group at the wobble position (U34) of certain tRNAs, forming tRNA-cmnm(5)s(2)U34.</text>
</comment>
<dbReference type="GO" id="GO:0030488">
    <property type="term" value="P:tRNA methylation"/>
    <property type="evidence" value="ECO:0007669"/>
    <property type="project" value="TreeGrafter"/>
</dbReference>
<reference evidence="10 11" key="1">
    <citation type="submission" date="2020-08" db="EMBL/GenBank/DDBJ databases">
        <title>Genomic Encyclopedia of Type Strains, Phase IV (KMG-IV): sequencing the most valuable type-strain genomes for metagenomic binning, comparative biology and taxonomic classification.</title>
        <authorList>
            <person name="Goeker M."/>
        </authorList>
    </citation>
    <scope>NUCLEOTIDE SEQUENCE [LARGE SCALE GENOMIC DNA]</scope>
    <source>
        <strain evidence="10 11">DSM 102235</strain>
    </source>
</reference>